<accession>A0A1F8DU23</accession>
<proteinExistence type="predicted"/>
<comment type="caution">
    <text evidence="1">The sequence shown here is derived from an EMBL/GenBank/DDBJ whole genome shotgun (WGS) entry which is preliminary data.</text>
</comment>
<evidence type="ECO:0000313" key="1">
    <source>
        <dbReference type="EMBL" id="OGM91906.1"/>
    </source>
</evidence>
<dbReference type="AlphaFoldDB" id="A0A1F8DU23"/>
<sequence length="151" mass="16683">MMIAFSVFGILIAITVSSFKQSLELQQLSALLMEAHDTVGLVFEQISREVRTSDVETLTASGGTLSFTNQYGVPITYTFDNGSKSIQRDGTVITSENQNIEIRGFRVGLAPGTQGTEYKRLVMTVETVVTDRRGIEYPSVIQTSVSPRFYE</sequence>
<dbReference type="Proteomes" id="UP000177029">
    <property type="component" value="Unassembled WGS sequence"/>
</dbReference>
<gene>
    <name evidence="1" type="ORF">A2755_00905</name>
</gene>
<dbReference type="STRING" id="1802555.A2755_00905"/>
<evidence type="ECO:0000313" key="2">
    <source>
        <dbReference type="Proteomes" id="UP000177029"/>
    </source>
</evidence>
<name>A0A1F8DU23_9BACT</name>
<organism evidence="1 2">
    <name type="scientific">Candidatus Wolfebacteria bacterium RIFCSPHIGHO2_01_FULL_48_22</name>
    <dbReference type="NCBI Taxonomy" id="1802555"/>
    <lineage>
        <taxon>Bacteria</taxon>
        <taxon>Candidatus Wolfeibacteriota</taxon>
    </lineage>
</organism>
<protein>
    <submittedName>
        <fullName evidence="1">Uncharacterized protein</fullName>
    </submittedName>
</protein>
<reference evidence="1 2" key="1">
    <citation type="journal article" date="2016" name="Nat. Commun.">
        <title>Thousands of microbial genomes shed light on interconnected biogeochemical processes in an aquifer system.</title>
        <authorList>
            <person name="Anantharaman K."/>
            <person name="Brown C.T."/>
            <person name="Hug L.A."/>
            <person name="Sharon I."/>
            <person name="Castelle C.J."/>
            <person name="Probst A.J."/>
            <person name="Thomas B.C."/>
            <person name="Singh A."/>
            <person name="Wilkins M.J."/>
            <person name="Karaoz U."/>
            <person name="Brodie E.L."/>
            <person name="Williams K.H."/>
            <person name="Hubbard S.S."/>
            <person name="Banfield J.F."/>
        </authorList>
    </citation>
    <scope>NUCLEOTIDE SEQUENCE [LARGE SCALE GENOMIC DNA]</scope>
</reference>
<dbReference type="EMBL" id="MGIP01000005">
    <property type="protein sequence ID" value="OGM91906.1"/>
    <property type="molecule type" value="Genomic_DNA"/>
</dbReference>